<reference evidence="2" key="1">
    <citation type="submission" date="2023-05" db="EMBL/GenBank/DDBJ databases">
        <title>Nepenthes gracilis genome sequencing.</title>
        <authorList>
            <person name="Fukushima K."/>
        </authorList>
    </citation>
    <scope>NUCLEOTIDE SEQUENCE</scope>
    <source>
        <strain evidence="2">SING2019-196</strain>
    </source>
</reference>
<name>A0AAD3XUK3_NEPGR</name>
<proteinExistence type="predicted"/>
<evidence type="ECO:0000256" key="1">
    <source>
        <dbReference type="ARBA" id="ARBA00022679"/>
    </source>
</evidence>
<dbReference type="PANTHER" id="PTHR31896:SF12">
    <property type="entry name" value="HXXXD-TYPE ACYL-TRANSFERASE FAMILY PROTEIN"/>
    <property type="match status" value="1"/>
</dbReference>
<sequence length="451" mass="49987">MTNSHTCKLISESFIKPKYEIEESKQIVHLAPFDLAMISVHYIQKGLLFTTPPTQDIQALLQGLKDSLSIVLTHFYPLAGQLETTQIDEDHHSSLIFIDCNKGPGARFIYATLDMAVSEILSPIDVPRVVQSFFDHDRAVNHDGHVRPLLSVQVTNLLDGIFIGISVNHVVADGTSYWHFINAWSEIHGLCSAKAKSIGISRSPIHDRWFPGTYGPIIKLPFVRPEEYISRYEAPELRERIFRFSSECMAKLKAKANAECCCRDKVSSFQALSALVWRSITRARCLPHSQETSCRLAINNRRRLDPAVSEDYFGNLIQTVRGVAGAGKLLGENLGWAAMVLHQAVAGHNDTAVHNTLKAWMQSPMIYQFGSFFDPCSVMMGSSPRFDMYGNEFGMGKALAILSGYGNKFDGKVSSYPGCEGGGSVDLEICLPPSSMAALESDEEFMKAVTL</sequence>
<dbReference type="EMBL" id="BSYO01000018">
    <property type="protein sequence ID" value="GMH17788.1"/>
    <property type="molecule type" value="Genomic_DNA"/>
</dbReference>
<dbReference type="GO" id="GO:0016740">
    <property type="term" value="F:transferase activity"/>
    <property type="evidence" value="ECO:0007669"/>
    <property type="project" value="UniProtKB-KW"/>
</dbReference>
<keyword evidence="1" id="KW-0808">Transferase</keyword>
<dbReference type="Gene3D" id="3.30.559.10">
    <property type="entry name" value="Chloramphenicol acetyltransferase-like domain"/>
    <property type="match status" value="2"/>
</dbReference>
<dbReference type="InterPro" id="IPR051283">
    <property type="entry name" value="Sec_Metabolite_Acyltrans"/>
</dbReference>
<evidence type="ECO:0000313" key="3">
    <source>
        <dbReference type="Proteomes" id="UP001279734"/>
    </source>
</evidence>
<dbReference type="AlphaFoldDB" id="A0AAD3XUK3"/>
<dbReference type="Proteomes" id="UP001279734">
    <property type="component" value="Unassembled WGS sequence"/>
</dbReference>
<dbReference type="Pfam" id="PF02458">
    <property type="entry name" value="Transferase"/>
    <property type="match status" value="1"/>
</dbReference>
<organism evidence="2 3">
    <name type="scientific">Nepenthes gracilis</name>
    <name type="common">Slender pitcher plant</name>
    <dbReference type="NCBI Taxonomy" id="150966"/>
    <lineage>
        <taxon>Eukaryota</taxon>
        <taxon>Viridiplantae</taxon>
        <taxon>Streptophyta</taxon>
        <taxon>Embryophyta</taxon>
        <taxon>Tracheophyta</taxon>
        <taxon>Spermatophyta</taxon>
        <taxon>Magnoliopsida</taxon>
        <taxon>eudicotyledons</taxon>
        <taxon>Gunneridae</taxon>
        <taxon>Pentapetalae</taxon>
        <taxon>Caryophyllales</taxon>
        <taxon>Nepenthaceae</taxon>
        <taxon>Nepenthes</taxon>
    </lineage>
</organism>
<gene>
    <name evidence="2" type="ORF">Nepgr_019629</name>
</gene>
<dbReference type="InterPro" id="IPR023213">
    <property type="entry name" value="CAT-like_dom_sf"/>
</dbReference>
<evidence type="ECO:0000313" key="2">
    <source>
        <dbReference type="EMBL" id="GMH17788.1"/>
    </source>
</evidence>
<comment type="caution">
    <text evidence="2">The sequence shown here is derived from an EMBL/GenBank/DDBJ whole genome shotgun (WGS) entry which is preliminary data.</text>
</comment>
<accession>A0AAD3XUK3</accession>
<dbReference type="PANTHER" id="PTHR31896">
    <property type="entry name" value="FAMILY REGULATORY PROTEIN, PUTATIVE (AFU_ORTHOLOGUE AFUA_3G14730)-RELATED"/>
    <property type="match status" value="1"/>
</dbReference>
<keyword evidence="3" id="KW-1185">Reference proteome</keyword>
<protein>
    <submittedName>
        <fullName evidence="2">Uncharacterized protein</fullName>
    </submittedName>
</protein>